<comment type="caution">
    <text evidence="7">The sequence shown here is derived from an EMBL/GenBank/DDBJ whole genome shotgun (WGS) entry which is preliminary data.</text>
</comment>
<dbReference type="Proteomes" id="UP001280121">
    <property type="component" value="Unassembled WGS sequence"/>
</dbReference>
<evidence type="ECO:0000256" key="3">
    <source>
        <dbReference type="ARBA" id="ARBA00023108"/>
    </source>
</evidence>
<evidence type="ECO:0000256" key="1">
    <source>
        <dbReference type="ARBA" id="ARBA00004123"/>
    </source>
</evidence>
<feature type="region of interest" description="Disordered" evidence="5">
    <location>
        <begin position="1"/>
        <end position="50"/>
    </location>
</feature>
<evidence type="ECO:0000259" key="6">
    <source>
        <dbReference type="Pfam" id="PF07011"/>
    </source>
</evidence>
<dbReference type="Pfam" id="PF07011">
    <property type="entry name" value="Elf4"/>
    <property type="match status" value="1"/>
</dbReference>
<dbReference type="AlphaFoldDB" id="A0AAD9TRU2"/>
<dbReference type="GO" id="GO:0042753">
    <property type="term" value="P:positive regulation of circadian rhythm"/>
    <property type="evidence" value="ECO:0007669"/>
    <property type="project" value="InterPro"/>
</dbReference>
<protein>
    <recommendedName>
        <fullName evidence="6">Protein EARLY FLOWERING 4 domain-containing protein</fullName>
    </recommendedName>
</protein>
<dbReference type="PANTHER" id="PTHR33469:SF1">
    <property type="entry name" value="PROTEIN ELF4-LIKE 1"/>
    <property type="match status" value="1"/>
</dbReference>
<evidence type="ECO:0000256" key="4">
    <source>
        <dbReference type="ARBA" id="ARBA00023242"/>
    </source>
</evidence>
<evidence type="ECO:0000256" key="5">
    <source>
        <dbReference type="SAM" id="MobiDB-lite"/>
    </source>
</evidence>
<dbReference type="PANTHER" id="PTHR33469">
    <property type="entry name" value="PROTEIN ELF4-LIKE 4"/>
    <property type="match status" value="1"/>
</dbReference>
<sequence>MDDDTTTSTSTRSKTRKRNMNSNSNNNNKRLKANEEKRDDEKDEEEEECGDVEVWDSLSRSFKQVQTVLDKNRELIRRANENHQSRISDNIASNVSLISEINGNISKVVSIYSDLSLNFAGMVGQRSRRRTNNNSNGRVESSLS</sequence>
<keyword evidence="8" id="KW-1185">Reference proteome</keyword>
<feature type="compositionally biased region" description="Acidic residues" evidence="5">
    <location>
        <begin position="41"/>
        <end position="50"/>
    </location>
</feature>
<comment type="subcellular location">
    <subcellularLocation>
        <location evidence="1">Nucleus</location>
    </subcellularLocation>
</comment>
<evidence type="ECO:0000313" key="7">
    <source>
        <dbReference type="EMBL" id="KAK2641075.1"/>
    </source>
</evidence>
<gene>
    <name evidence="7" type="ORF">Ddye_022838</name>
</gene>
<dbReference type="GO" id="GO:0005634">
    <property type="term" value="C:nucleus"/>
    <property type="evidence" value="ECO:0007669"/>
    <property type="project" value="UniProtKB-SubCell"/>
</dbReference>
<keyword evidence="3" id="KW-0090">Biological rhythms</keyword>
<evidence type="ECO:0000313" key="8">
    <source>
        <dbReference type="Proteomes" id="UP001280121"/>
    </source>
</evidence>
<accession>A0AAD9TRU2</accession>
<comment type="similarity">
    <text evidence="2">Belongs to the EARLY FLOWERING 4 family.</text>
</comment>
<evidence type="ECO:0000256" key="2">
    <source>
        <dbReference type="ARBA" id="ARBA00009514"/>
    </source>
</evidence>
<feature type="compositionally biased region" description="Low complexity" evidence="5">
    <location>
        <begin position="1"/>
        <end position="12"/>
    </location>
</feature>
<proteinExistence type="inferred from homology"/>
<reference evidence="7" key="1">
    <citation type="journal article" date="2023" name="Plant J.">
        <title>Genome sequences and population genomics provide insights into the demographic history, inbreeding, and mutation load of two 'living fossil' tree species of Dipteronia.</title>
        <authorList>
            <person name="Feng Y."/>
            <person name="Comes H.P."/>
            <person name="Chen J."/>
            <person name="Zhu S."/>
            <person name="Lu R."/>
            <person name="Zhang X."/>
            <person name="Li P."/>
            <person name="Qiu J."/>
            <person name="Olsen K.M."/>
            <person name="Qiu Y."/>
        </authorList>
    </citation>
    <scope>NUCLEOTIDE SEQUENCE</scope>
    <source>
        <strain evidence="7">KIB01</strain>
    </source>
</reference>
<dbReference type="InterPro" id="IPR009741">
    <property type="entry name" value="EARLY_FLOWERING_4_dom"/>
</dbReference>
<dbReference type="InterPro" id="IPR040462">
    <property type="entry name" value="EARLY_FLOWERING_4"/>
</dbReference>
<keyword evidence="4" id="KW-0539">Nucleus</keyword>
<dbReference type="GO" id="GO:0048511">
    <property type="term" value="P:rhythmic process"/>
    <property type="evidence" value="ECO:0007669"/>
    <property type="project" value="UniProtKB-KW"/>
</dbReference>
<dbReference type="EMBL" id="JANJYI010000007">
    <property type="protein sequence ID" value="KAK2641075.1"/>
    <property type="molecule type" value="Genomic_DNA"/>
</dbReference>
<feature type="domain" description="Protein EARLY FLOWERING 4" evidence="6">
    <location>
        <begin position="51"/>
        <end position="128"/>
    </location>
</feature>
<dbReference type="GO" id="GO:0009649">
    <property type="term" value="P:entrainment of circadian clock"/>
    <property type="evidence" value="ECO:0007669"/>
    <property type="project" value="TreeGrafter"/>
</dbReference>
<organism evidence="7 8">
    <name type="scientific">Dipteronia dyeriana</name>
    <dbReference type="NCBI Taxonomy" id="168575"/>
    <lineage>
        <taxon>Eukaryota</taxon>
        <taxon>Viridiplantae</taxon>
        <taxon>Streptophyta</taxon>
        <taxon>Embryophyta</taxon>
        <taxon>Tracheophyta</taxon>
        <taxon>Spermatophyta</taxon>
        <taxon>Magnoliopsida</taxon>
        <taxon>eudicotyledons</taxon>
        <taxon>Gunneridae</taxon>
        <taxon>Pentapetalae</taxon>
        <taxon>rosids</taxon>
        <taxon>malvids</taxon>
        <taxon>Sapindales</taxon>
        <taxon>Sapindaceae</taxon>
        <taxon>Hippocastanoideae</taxon>
        <taxon>Acereae</taxon>
        <taxon>Dipteronia</taxon>
    </lineage>
</organism>
<name>A0AAD9TRU2_9ROSI</name>